<dbReference type="EMBL" id="QFOI01000156">
    <property type="protein sequence ID" value="PZP48628.1"/>
    <property type="molecule type" value="Genomic_DNA"/>
</dbReference>
<gene>
    <name evidence="2" type="ORF">DI598_09765</name>
</gene>
<dbReference type="Proteomes" id="UP000249645">
    <property type="component" value="Unassembled WGS sequence"/>
</dbReference>
<feature type="non-terminal residue" evidence="2">
    <location>
        <position position="166"/>
    </location>
</feature>
<name>A0A2W5EZK9_9SPHI</name>
<evidence type="ECO:0000313" key="2">
    <source>
        <dbReference type="EMBL" id="PZP48628.1"/>
    </source>
</evidence>
<organism evidence="2 3">
    <name type="scientific">Pseudopedobacter saltans</name>
    <dbReference type="NCBI Taxonomy" id="151895"/>
    <lineage>
        <taxon>Bacteria</taxon>
        <taxon>Pseudomonadati</taxon>
        <taxon>Bacteroidota</taxon>
        <taxon>Sphingobacteriia</taxon>
        <taxon>Sphingobacteriales</taxon>
        <taxon>Sphingobacteriaceae</taxon>
        <taxon>Pseudopedobacter</taxon>
    </lineage>
</organism>
<dbReference type="AlphaFoldDB" id="A0A2W5EZK9"/>
<evidence type="ECO:0000313" key="3">
    <source>
        <dbReference type="Proteomes" id="UP000249645"/>
    </source>
</evidence>
<dbReference type="SUPFAM" id="SSF49464">
    <property type="entry name" value="Carboxypeptidase regulatory domain-like"/>
    <property type="match status" value="1"/>
</dbReference>
<evidence type="ECO:0008006" key="4">
    <source>
        <dbReference type="Google" id="ProtNLM"/>
    </source>
</evidence>
<feature type="chain" id="PRO_5016176121" description="TonB-dependent receptor" evidence="1">
    <location>
        <begin position="20"/>
        <end position="166"/>
    </location>
</feature>
<proteinExistence type="predicted"/>
<keyword evidence="1" id="KW-0732">Signal</keyword>
<accession>A0A2W5EZK9</accession>
<sequence>MRKFIGLVMFLFCAGSLWAQKGQVVGKIVDQNGKALPLVTVTVFNALDTSIVTYRMTNDDGDFKIGNLPTDKELRLLATYSGFEAFRKNFNFSEGKLDFNFDTLTMIPTTKNLDEVIVVAERPPVMMKNDTIEFNANAFKTLPNALVEDLLKKMPGVRVDANGNIT</sequence>
<protein>
    <recommendedName>
        <fullName evidence="4">TonB-dependent receptor</fullName>
    </recommendedName>
</protein>
<reference evidence="2 3" key="1">
    <citation type="submission" date="2017-11" db="EMBL/GenBank/DDBJ databases">
        <title>Infants hospitalized years apart are colonized by the same room-sourced microbial strains.</title>
        <authorList>
            <person name="Brooks B."/>
            <person name="Olm M.R."/>
            <person name="Firek B.A."/>
            <person name="Baker R."/>
            <person name="Thomas B.C."/>
            <person name="Morowitz M.J."/>
            <person name="Banfield J.F."/>
        </authorList>
    </citation>
    <scope>NUCLEOTIDE SEQUENCE [LARGE SCALE GENOMIC DNA]</scope>
    <source>
        <strain evidence="2">S2_009_000_R2_76</strain>
    </source>
</reference>
<dbReference type="Pfam" id="PF13620">
    <property type="entry name" value="CarboxypepD_reg"/>
    <property type="match status" value="1"/>
</dbReference>
<evidence type="ECO:0000256" key="1">
    <source>
        <dbReference type="SAM" id="SignalP"/>
    </source>
</evidence>
<feature type="signal peptide" evidence="1">
    <location>
        <begin position="1"/>
        <end position="19"/>
    </location>
</feature>
<dbReference type="Gene3D" id="2.60.40.1120">
    <property type="entry name" value="Carboxypeptidase-like, regulatory domain"/>
    <property type="match status" value="1"/>
</dbReference>
<comment type="caution">
    <text evidence="2">The sequence shown here is derived from an EMBL/GenBank/DDBJ whole genome shotgun (WGS) entry which is preliminary data.</text>
</comment>
<dbReference type="InterPro" id="IPR008969">
    <property type="entry name" value="CarboxyPept-like_regulatory"/>
</dbReference>